<evidence type="ECO:0008006" key="3">
    <source>
        <dbReference type="Google" id="ProtNLM"/>
    </source>
</evidence>
<evidence type="ECO:0000313" key="1">
    <source>
        <dbReference type="EMBL" id="MBL1080041.1"/>
    </source>
</evidence>
<dbReference type="Proteomes" id="UP000602198">
    <property type="component" value="Unassembled WGS sequence"/>
</dbReference>
<proteinExistence type="predicted"/>
<organism evidence="1 2">
    <name type="scientific">Nocardia acididurans</name>
    <dbReference type="NCBI Taxonomy" id="2802282"/>
    <lineage>
        <taxon>Bacteria</taxon>
        <taxon>Bacillati</taxon>
        <taxon>Actinomycetota</taxon>
        <taxon>Actinomycetes</taxon>
        <taxon>Mycobacteriales</taxon>
        <taxon>Nocardiaceae</taxon>
        <taxon>Nocardia</taxon>
    </lineage>
</organism>
<dbReference type="EMBL" id="JAERRJ010000023">
    <property type="protein sequence ID" value="MBL1080041.1"/>
    <property type="molecule type" value="Genomic_DNA"/>
</dbReference>
<accession>A0ABS1MH99</accession>
<sequence length="108" mass="12491">MTEFDRLYHRVKEMNQAWHELLGEIRSGRHTARRAEERRRVSIVDEYAGTEYGYVVVDGNGTLHAIELEPYEVAQSNEFSVLNAVRAAINSAQARPRPQRRHSEVFHG</sequence>
<reference evidence="1 2" key="1">
    <citation type="submission" date="2021-01" db="EMBL/GenBank/DDBJ databases">
        <title>WGS of actinomycetes isolated from Thailand.</title>
        <authorList>
            <person name="Thawai C."/>
        </authorList>
    </citation>
    <scope>NUCLEOTIDE SEQUENCE [LARGE SCALE GENOMIC DNA]</scope>
    <source>
        <strain evidence="1 2">LPG 2</strain>
    </source>
</reference>
<dbReference type="RefSeq" id="WP_201958139.1">
    <property type="nucleotide sequence ID" value="NZ_JAERRJ010000023.1"/>
</dbReference>
<gene>
    <name evidence="1" type="ORF">JK358_37160</name>
</gene>
<evidence type="ECO:0000313" key="2">
    <source>
        <dbReference type="Proteomes" id="UP000602198"/>
    </source>
</evidence>
<comment type="caution">
    <text evidence="1">The sequence shown here is derived from an EMBL/GenBank/DDBJ whole genome shotgun (WGS) entry which is preliminary data.</text>
</comment>
<keyword evidence="2" id="KW-1185">Reference proteome</keyword>
<protein>
    <recommendedName>
        <fullName evidence="3">YbaB/EbfC DNA-binding family protein</fullName>
    </recommendedName>
</protein>
<name>A0ABS1MH99_9NOCA</name>